<feature type="transmembrane region" description="Helical" evidence="11">
    <location>
        <begin position="342"/>
        <end position="363"/>
    </location>
</feature>
<dbReference type="GO" id="GO:0015293">
    <property type="term" value="F:symporter activity"/>
    <property type="evidence" value="ECO:0007669"/>
    <property type="project" value="UniProtKB-KW"/>
</dbReference>
<evidence type="ECO:0000256" key="8">
    <source>
        <dbReference type="ARBA" id="ARBA00023136"/>
    </source>
</evidence>
<dbReference type="InterPro" id="IPR005828">
    <property type="entry name" value="MFS_sugar_transport-like"/>
</dbReference>
<dbReference type="PRINTS" id="PR00171">
    <property type="entry name" value="SUGRTRNSPORT"/>
</dbReference>
<feature type="transmembrane region" description="Helical" evidence="11">
    <location>
        <begin position="471"/>
        <end position="492"/>
    </location>
</feature>
<dbReference type="InterPro" id="IPR045262">
    <property type="entry name" value="STP/PLT_plant"/>
</dbReference>
<feature type="transmembrane region" description="Helical" evidence="11">
    <location>
        <begin position="154"/>
        <end position="177"/>
    </location>
</feature>
<feature type="compositionally biased region" description="Basic and acidic residues" evidence="10">
    <location>
        <begin position="525"/>
        <end position="543"/>
    </location>
</feature>
<feature type="transmembrane region" description="Helical" evidence="11">
    <location>
        <begin position="406"/>
        <end position="430"/>
    </location>
</feature>
<feature type="transmembrane region" description="Helical" evidence="11">
    <location>
        <begin position="216"/>
        <end position="239"/>
    </location>
</feature>
<evidence type="ECO:0000256" key="7">
    <source>
        <dbReference type="ARBA" id="ARBA00022989"/>
    </source>
</evidence>
<dbReference type="PANTHER" id="PTHR23500">
    <property type="entry name" value="SOLUTE CARRIER FAMILY 2, FACILITATED GLUCOSE TRANSPORTER"/>
    <property type="match status" value="1"/>
</dbReference>
<feature type="transmembrane region" description="Helical" evidence="11">
    <location>
        <begin position="189"/>
        <end position="210"/>
    </location>
</feature>
<sequence>MAGDSEKKSRDPKAAQDVIQKSSNVNVEKAAMGALDIDAKITVYVILACVVAASGGVLFGYDAGCTGGVETMTQFAEMWFPATASKKDTSFYCKFNDKTLQSYSAIMHFTGALASLVAGYVTQRFGRTTSMVVAGTAYIAGSILQAAAMKSIAMLFVGRICWGIGVGFGDHCAFIYTAEMAPPKWRGRLNTMVQTGTFIGLVCASAINVGTNHLIWGWRLSLGLAAVPGGILLLGGIFLPNTPNSLVERGNPEKAKEVLRRVRGTPDVDTEFQSILVANKVMENMENPWRNIIRRKNIPQLTLAIAMPFLQQWSGINTVSFFAPQIFAGVSAFSSGGNEGQLYAALLVNAVQLLSNIVCIIFVDRVGRRSLLIGGSILGLCADYATAVVFAVTYAGGNALPMSGSIASVVLICLYGISFGFSWGPIGWLVPSEVHDLNTRSAGQSITVFTQLISGAIVTQVFLMMMCSLKYGVFIFFGAWQTVALIFTLFLLPETRGVPIERSAQHVRSHWFWRRVAYPGGVIPNEDKPPRSDDDKARDEKPAAHGTSSDKLNGKENGKSNGQVQDPTAGDFVSRSHAA</sequence>
<keyword evidence="4" id="KW-0762">Sugar transport</keyword>
<dbReference type="SUPFAM" id="SSF103473">
    <property type="entry name" value="MFS general substrate transporter"/>
    <property type="match status" value="1"/>
</dbReference>
<dbReference type="Pfam" id="PF00083">
    <property type="entry name" value="Sugar_tr"/>
    <property type="match status" value="1"/>
</dbReference>
<keyword evidence="3 9" id="KW-0813">Transport</keyword>
<dbReference type="AlphaFoldDB" id="A0AAV1IKP1"/>
<feature type="transmembrane region" description="Helical" evidence="11">
    <location>
        <begin position="370"/>
        <end position="394"/>
    </location>
</feature>
<evidence type="ECO:0000256" key="4">
    <source>
        <dbReference type="ARBA" id="ARBA00022597"/>
    </source>
</evidence>
<keyword evidence="14" id="KW-1185">Reference proteome</keyword>
<evidence type="ECO:0000313" key="14">
    <source>
        <dbReference type="Proteomes" id="UP001314263"/>
    </source>
</evidence>
<accession>A0AAV1IKP1</accession>
<feature type="region of interest" description="Disordered" evidence="10">
    <location>
        <begin position="523"/>
        <end position="579"/>
    </location>
</feature>
<dbReference type="Proteomes" id="UP001314263">
    <property type="component" value="Unassembled WGS sequence"/>
</dbReference>
<gene>
    <name evidence="13" type="ORF">CVIRNUC_011130</name>
</gene>
<keyword evidence="7 11" id="KW-1133">Transmembrane helix</keyword>
<keyword evidence="6" id="KW-0769">Symport</keyword>
<evidence type="ECO:0000256" key="10">
    <source>
        <dbReference type="SAM" id="MobiDB-lite"/>
    </source>
</evidence>
<dbReference type="PROSITE" id="PS50850">
    <property type="entry name" value="MFS"/>
    <property type="match status" value="1"/>
</dbReference>
<feature type="domain" description="Major facilitator superfamily (MFS) profile" evidence="12">
    <location>
        <begin position="48"/>
        <end position="496"/>
    </location>
</feature>
<dbReference type="InterPro" id="IPR020846">
    <property type="entry name" value="MFS_dom"/>
</dbReference>
<dbReference type="CDD" id="cd17361">
    <property type="entry name" value="MFS_STP"/>
    <property type="match status" value="1"/>
</dbReference>
<evidence type="ECO:0000313" key="13">
    <source>
        <dbReference type="EMBL" id="CAK0787908.1"/>
    </source>
</evidence>
<dbReference type="Gene3D" id="1.20.1250.20">
    <property type="entry name" value="MFS general substrate transporter like domains"/>
    <property type="match status" value="1"/>
</dbReference>
<evidence type="ECO:0000256" key="1">
    <source>
        <dbReference type="ARBA" id="ARBA00004141"/>
    </source>
</evidence>
<evidence type="ECO:0000256" key="9">
    <source>
        <dbReference type="RuleBase" id="RU003346"/>
    </source>
</evidence>
<dbReference type="GO" id="GO:0016020">
    <property type="term" value="C:membrane"/>
    <property type="evidence" value="ECO:0007669"/>
    <property type="project" value="UniProtKB-SubCell"/>
</dbReference>
<evidence type="ECO:0000256" key="6">
    <source>
        <dbReference type="ARBA" id="ARBA00022847"/>
    </source>
</evidence>
<dbReference type="InterPro" id="IPR003663">
    <property type="entry name" value="Sugar/inositol_transpt"/>
</dbReference>
<dbReference type="PANTHER" id="PTHR23500:SF357">
    <property type="entry name" value="IP12678P"/>
    <property type="match status" value="1"/>
</dbReference>
<comment type="subcellular location">
    <subcellularLocation>
        <location evidence="1">Membrane</location>
        <topology evidence="1">Multi-pass membrane protein</topology>
    </subcellularLocation>
</comment>
<protein>
    <recommendedName>
        <fullName evidence="12">Major facilitator superfamily (MFS) profile domain-containing protein</fullName>
    </recommendedName>
</protein>
<feature type="transmembrane region" description="Helical" evidence="11">
    <location>
        <begin position="100"/>
        <end position="121"/>
    </location>
</feature>
<dbReference type="EMBL" id="CAUYUE010000018">
    <property type="protein sequence ID" value="CAK0787908.1"/>
    <property type="molecule type" value="Genomic_DNA"/>
</dbReference>
<evidence type="ECO:0000256" key="5">
    <source>
        <dbReference type="ARBA" id="ARBA00022692"/>
    </source>
</evidence>
<reference evidence="13 14" key="1">
    <citation type="submission" date="2023-10" db="EMBL/GenBank/DDBJ databases">
        <authorList>
            <person name="Maclean D."/>
            <person name="Macfadyen A."/>
        </authorList>
    </citation>
    <scope>NUCLEOTIDE SEQUENCE [LARGE SCALE GENOMIC DNA]</scope>
</reference>
<comment type="similarity">
    <text evidence="2 9">Belongs to the major facilitator superfamily. Sugar transporter (TC 2.A.1.1) family.</text>
</comment>
<feature type="transmembrane region" description="Helical" evidence="11">
    <location>
        <begin position="442"/>
        <end position="465"/>
    </location>
</feature>
<dbReference type="InterPro" id="IPR044778">
    <property type="entry name" value="MFS_STP/MST-like_plant"/>
</dbReference>
<dbReference type="NCBIfam" id="TIGR00879">
    <property type="entry name" value="SP"/>
    <property type="match status" value="1"/>
</dbReference>
<feature type="transmembrane region" description="Helical" evidence="11">
    <location>
        <begin position="41"/>
        <end position="61"/>
    </location>
</feature>
<keyword evidence="8 11" id="KW-0472">Membrane</keyword>
<keyword evidence="5 11" id="KW-0812">Transmembrane</keyword>
<name>A0AAV1IKP1_9CHLO</name>
<evidence type="ECO:0000256" key="2">
    <source>
        <dbReference type="ARBA" id="ARBA00010992"/>
    </source>
</evidence>
<comment type="caution">
    <text evidence="13">The sequence shown here is derived from an EMBL/GenBank/DDBJ whole genome shotgun (WGS) entry which is preliminary data.</text>
</comment>
<dbReference type="InterPro" id="IPR036259">
    <property type="entry name" value="MFS_trans_sf"/>
</dbReference>
<proteinExistence type="inferred from homology"/>
<evidence type="ECO:0000256" key="11">
    <source>
        <dbReference type="SAM" id="Phobius"/>
    </source>
</evidence>
<evidence type="ECO:0000256" key="3">
    <source>
        <dbReference type="ARBA" id="ARBA00022448"/>
    </source>
</evidence>
<dbReference type="GO" id="GO:0015145">
    <property type="term" value="F:monosaccharide transmembrane transporter activity"/>
    <property type="evidence" value="ECO:0007669"/>
    <property type="project" value="InterPro"/>
</dbReference>
<evidence type="ECO:0000259" key="12">
    <source>
        <dbReference type="PROSITE" id="PS50850"/>
    </source>
</evidence>
<organism evidence="13 14">
    <name type="scientific">Coccomyxa viridis</name>
    <dbReference type="NCBI Taxonomy" id="1274662"/>
    <lineage>
        <taxon>Eukaryota</taxon>
        <taxon>Viridiplantae</taxon>
        <taxon>Chlorophyta</taxon>
        <taxon>core chlorophytes</taxon>
        <taxon>Trebouxiophyceae</taxon>
        <taxon>Trebouxiophyceae incertae sedis</taxon>
        <taxon>Coccomyxaceae</taxon>
        <taxon>Coccomyxa</taxon>
    </lineage>
</organism>